<name>A0ABN9X7F1_9DINO</name>
<sequence length="205" mass="22245">VGRASGSRRSGIRSGVKQGGAISPMLFCAGLELALSRWKLSLRSRGLDVGGGSCERLPRGELCDVVEILRVELRRVGMGLSAASATVMAAEAAQGKFHGWWGILTDGQFSIPRRLKLLGSVAKPTVLFGLPTLAPTMRLKEQLGVLQGRMLRLIAGWARLDDEDWNVAMCRMNDQVDRAPSSYPVQSWRGMLAHLQCNFAGQLGQ</sequence>
<evidence type="ECO:0000313" key="1">
    <source>
        <dbReference type="EMBL" id="CAK0893616.1"/>
    </source>
</evidence>
<dbReference type="EMBL" id="CAUYUJ010019774">
    <property type="protein sequence ID" value="CAK0893616.1"/>
    <property type="molecule type" value="Genomic_DNA"/>
</dbReference>
<accession>A0ABN9X7F1</accession>
<dbReference type="Proteomes" id="UP001189429">
    <property type="component" value="Unassembled WGS sequence"/>
</dbReference>
<organism evidence="1 2">
    <name type="scientific">Prorocentrum cordatum</name>
    <dbReference type="NCBI Taxonomy" id="2364126"/>
    <lineage>
        <taxon>Eukaryota</taxon>
        <taxon>Sar</taxon>
        <taxon>Alveolata</taxon>
        <taxon>Dinophyceae</taxon>
        <taxon>Prorocentrales</taxon>
        <taxon>Prorocentraceae</taxon>
        <taxon>Prorocentrum</taxon>
    </lineage>
</organism>
<protein>
    <recommendedName>
        <fullName evidence="3">Reverse transcriptase domain-containing protein</fullName>
    </recommendedName>
</protein>
<proteinExistence type="predicted"/>
<evidence type="ECO:0008006" key="3">
    <source>
        <dbReference type="Google" id="ProtNLM"/>
    </source>
</evidence>
<keyword evidence="2" id="KW-1185">Reference proteome</keyword>
<gene>
    <name evidence="1" type="ORF">PCOR1329_LOCUS72883</name>
</gene>
<evidence type="ECO:0000313" key="2">
    <source>
        <dbReference type="Proteomes" id="UP001189429"/>
    </source>
</evidence>
<reference evidence="1" key="1">
    <citation type="submission" date="2023-10" db="EMBL/GenBank/DDBJ databases">
        <authorList>
            <person name="Chen Y."/>
            <person name="Shah S."/>
            <person name="Dougan E. K."/>
            <person name="Thang M."/>
            <person name="Chan C."/>
        </authorList>
    </citation>
    <scope>NUCLEOTIDE SEQUENCE [LARGE SCALE GENOMIC DNA]</scope>
</reference>
<comment type="caution">
    <text evidence="1">The sequence shown here is derived from an EMBL/GenBank/DDBJ whole genome shotgun (WGS) entry which is preliminary data.</text>
</comment>
<feature type="non-terminal residue" evidence="1">
    <location>
        <position position="1"/>
    </location>
</feature>